<sequence>MFRALVLTLLLCPAAGRAQDLTLRLTCDLNGLAAPMILAVDYVQSFDPLIGRDGGIRELFPAGTEIQTAGQIQGQGVTYVFTGRNGFADVTELPSNTRFRIRWVLDGPNDGVWMIVNPFGPGPTRHFCAFQGTM</sequence>
<evidence type="ECO:0000256" key="1">
    <source>
        <dbReference type="SAM" id="SignalP"/>
    </source>
</evidence>
<dbReference type="EMBL" id="JARGYC010000009">
    <property type="protein sequence ID" value="MDF0600117.1"/>
    <property type="molecule type" value="Genomic_DNA"/>
</dbReference>
<gene>
    <name evidence="2" type="ORF">P1J78_05180</name>
</gene>
<evidence type="ECO:0000313" key="3">
    <source>
        <dbReference type="Proteomes" id="UP001220964"/>
    </source>
</evidence>
<feature type="signal peptide" evidence="1">
    <location>
        <begin position="1"/>
        <end position="18"/>
    </location>
</feature>
<protein>
    <submittedName>
        <fullName evidence="2">Uncharacterized protein</fullName>
    </submittedName>
</protein>
<proteinExistence type="predicted"/>
<evidence type="ECO:0000313" key="2">
    <source>
        <dbReference type="EMBL" id="MDF0600117.1"/>
    </source>
</evidence>
<comment type="caution">
    <text evidence="2">The sequence shown here is derived from an EMBL/GenBank/DDBJ whole genome shotgun (WGS) entry which is preliminary data.</text>
</comment>
<organism evidence="2 3">
    <name type="scientific">Psychromarinibacter sediminicola</name>
    <dbReference type="NCBI Taxonomy" id="3033385"/>
    <lineage>
        <taxon>Bacteria</taxon>
        <taxon>Pseudomonadati</taxon>
        <taxon>Pseudomonadota</taxon>
        <taxon>Alphaproteobacteria</taxon>
        <taxon>Rhodobacterales</taxon>
        <taxon>Paracoccaceae</taxon>
        <taxon>Psychromarinibacter</taxon>
    </lineage>
</organism>
<feature type="chain" id="PRO_5042195267" evidence="1">
    <location>
        <begin position="19"/>
        <end position="134"/>
    </location>
</feature>
<dbReference type="Proteomes" id="UP001220964">
    <property type="component" value="Unassembled WGS sequence"/>
</dbReference>
<reference evidence="2" key="1">
    <citation type="submission" date="2023-03" db="EMBL/GenBank/DDBJ databases">
        <title>Multiphase analysis and comparison of six strains from genera Psychromarinibacter, Lutimaribacter, and Maritimibacter, including a novel species: Psychromarinibacter sediminicola sp. nov.</title>
        <authorList>
            <person name="Wang Y.-H."/>
            <person name="Ye M.-Q."/>
            <person name="Du Z.-J."/>
        </authorList>
    </citation>
    <scope>NUCLEOTIDE SEQUENCE</scope>
    <source>
        <strain evidence="2">C21-152</strain>
    </source>
</reference>
<dbReference type="RefSeq" id="WP_275566260.1">
    <property type="nucleotide sequence ID" value="NZ_JARGYC010000009.1"/>
</dbReference>
<keyword evidence="1" id="KW-0732">Signal</keyword>
<accession>A0AAE3NQA9</accession>
<keyword evidence="3" id="KW-1185">Reference proteome</keyword>
<name>A0AAE3NQA9_9RHOB</name>
<dbReference type="AlphaFoldDB" id="A0AAE3NQA9"/>